<dbReference type="EMBL" id="JBGMEK010000085">
    <property type="protein sequence ID" value="MFA0813318.1"/>
    <property type="molecule type" value="Genomic_DNA"/>
</dbReference>
<evidence type="ECO:0000256" key="2">
    <source>
        <dbReference type="ARBA" id="ARBA00022840"/>
    </source>
</evidence>
<reference evidence="5 6" key="1">
    <citation type="submission" date="2024-08" db="EMBL/GenBank/DDBJ databases">
        <authorList>
            <person name="Ishaq N."/>
        </authorList>
    </citation>
    <scope>NUCLEOTIDE SEQUENCE [LARGE SCALE GENOMIC DNA]</scope>
    <source>
        <strain evidence="5 6">DSM 18651</strain>
    </source>
</reference>
<gene>
    <name evidence="5" type="ORF">ACCI49_20665</name>
</gene>
<protein>
    <recommendedName>
        <fullName evidence="4">DNA mismatch repair proteins mutS family domain-containing protein</fullName>
    </recommendedName>
</protein>
<dbReference type="InterPro" id="IPR045076">
    <property type="entry name" value="MutS"/>
</dbReference>
<dbReference type="Proteomes" id="UP001569428">
    <property type="component" value="Unassembled WGS sequence"/>
</dbReference>
<proteinExistence type="predicted"/>
<dbReference type="SUPFAM" id="SSF48334">
    <property type="entry name" value="DNA repair protein MutS, domain III"/>
    <property type="match status" value="1"/>
</dbReference>
<dbReference type="SUPFAM" id="SSF52540">
    <property type="entry name" value="P-loop containing nucleoside triphosphate hydrolases"/>
    <property type="match status" value="1"/>
</dbReference>
<accession>A0ABV4P6K2</accession>
<organism evidence="5 6">
    <name type="scientific">Microbulbifer epialgicus</name>
    <dbReference type="NCBI Taxonomy" id="393907"/>
    <lineage>
        <taxon>Bacteria</taxon>
        <taxon>Pseudomonadati</taxon>
        <taxon>Pseudomonadota</taxon>
        <taxon>Gammaproteobacteria</taxon>
        <taxon>Cellvibrionales</taxon>
        <taxon>Microbulbiferaceae</taxon>
        <taxon>Microbulbifer</taxon>
    </lineage>
</organism>
<dbReference type="InterPro" id="IPR027417">
    <property type="entry name" value="P-loop_NTPase"/>
</dbReference>
<comment type="caution">
    <text evidence="5">The sequence shown here is derived from an EMBL/GenBank/DDBJ whole genome shotgun (WGS) entry which is preliminary data.</text>
</comment>
<dbReference type="PANTHER" id="PTHR11361:SF99">
    <property type="entry name" value="DNA MISMATCH REPAIR PROTEIN"/>
    <property type="match status" value="1"/>
</dbReference>
<evidence type="ECO:0000313" key="6">
    <source>
        <dbReference type="Proteomes" id="UP001569428"/>
    </source>
</evidence>
<dbReference type="SMART" id="SM00534">
    <property type="entry name" value="MUTSac"/>
    <property type="match status" value="1"/>
</dbReference>
<dbReference type="PANTHER" id="PTHR11361">
    <property type="entry name" value="DNA MISMATCH REPAIR PROTEIN MUTS FAMILY MEMBER"/>
    <property type="match status" value="1"/>
</dbReference>
<dbReference type="RefSeq" id="WP_371841127.1">
    <property type="nucleotide sequence ID" value="NZ_JBGMEK010000085.1"/>
</dbReference>
<evidence type="ECO:0000259" key="4">
    <source>
        <dbReference type="SMART" id="SM00534"/>
    </source>
</evidence>
<keyword evidence="1" id="KW-0547">Nucleotide-binding</keyword>
<evidence type="ECO:0000313" key="5">
    <source>
        <dbReference type="EMBL" id="MFA0813318.1"/>
    </source>
</evidence>
<dbReference type="Gene3D" id="1.10.1420.10">
    <property type="match status" value="1"/>
</dbReference>
<name>A0ABV4P6K2_9GAMM</name>
<dbReference type="InterPro" id="IPR000432">
    <property type="entry name" value="DNA_mismatch_repair_MutS_C"/>
</dbReference>
<dbReference type="InterPro" id="IPR036187">
    <property type="entry name" value="DNA_mismatch_repair_MutS_sf"/>
</dbReference>
<evidence type="ECO:0000256" key="3">
    <source>
        <dbReference type="ARBA" id="ARBA00023125"/>
    </source>
</evidence>
<keyword evidence="6" id="KW-1185">Reference proteome</keyword>
<dbReference type="Pfam" id="PF00488">
    <property type="entry name" value="MutS_V"/>
    <property type="match status" value="1"/>
</dbReference>
<sequence length="464" mass="52564">MSVSLSHESGTFQRIENQNDADVLILDAHTKKDLVIFSDDSNESSLFHFCNLTKTKGGAKVLRRRMERPWSSASKIRTTQASLLYILGHSEAFTSLPSNYVTDRVDHYIRDALPIVAHSNLVEFIISAFLVRTDNARHYNAIKRGVLLTCGLIKVLRRFVDQAELKSPTGELAYMIQELRALLSRTGLSGVPNQEIKGWTWKILRLDQLFRLWEKEALDRILRLTYEIDALVAMTNTTRKYGLVLPCVEEGQLRVFAEGLVHPFVRKAVPNSIKLDHHKSVLFLTGPNMAGKTTYLRSVATALYLAHLGMGVPANSFRFVPMQRLFCTFSISDDLHRGISFFRAEALRVKAIAQAVAEGYRVIAFMDEPFKGTNVKDAFDATRAIFEKLAVKEDCLFILSSHLIELSELLRKGIDYRCFDAKEEGERLSFDYLLRSGVSSQRLGMRVLHEEGIFQLLDKSVLAE</sequence>
<feature type="domain" description="DNA mismatch repair proteins mutS family" evidence="4">
    <location>
        <begin position="279"/>
        <end position="458"/>
    </location>
</feature>
<keyword evidence="3" id="KW-0238">DNA-binding</keyword>
<dbReference type="Gene3D" id="3.40.50.300">
    <property type="entry name" value="P-loop containing nucleotide triphosphate hydrolases"/>
    <property type="match status" value="1"/>
</dbReference>
<evidence type="ECO:0000256" key="1">
    <source>
        <dbReference type="ARBA" id="ARBA00022741"/>
    </source>
</evidence>
<keyword evidence="2" id="KW-0067">ATP-binding</keyword>